<dbReference type="EMBL" id="JAGEOK010000004">
    <property type="protein sequence ID" value="MBO2437305.1"/>
    <property type="molecule type" value="Genomic_DNA"/>
</dbReference>
<name>A0ABS3QTL1_9ACTN</name>
<dbReference type="RefSeq" id="WP_208265645.1">
    <property type="nucleotide sequence ID" value="NZ_JAGEOK010000004.1"/>
</dbReference>
<accession>A0ABS3QTL1</accession>
<evidence type="ECO:0008006" key="3">
    <source>
        <dbReference type="Google" id="ProtNLM"/>
    </source>
</evidence>
<sequence length="588" mass="66379">MERLGPDPLEKRLHAEFAHLRKVCNAPHARLRTEDVLVPVSRARRITWRTVTHLAGHSETWAARRLHGVEPAKLLTPVQVPDHDLYENRVIATLVDRLWKHLLSRIAEVDSIEGMVGQARVLLREIGQRHDHREKERLYRFVADLLEKDDLPQRIEELRKDLTSLRDALAPLLTSELRTAVRGPYTGSPQLRPTNLWDNDIDYRHCRELWEAEVKSHHAASSEPDDAIAQWCGDFAQYVLLLTLRALNQLGLKGEPAPDRRGFQYLKMGHVVALNSNTDDTITLQVDGRPVLRLVPLPHALTAGSDEAGMIRALDTLMTADPTAVAVVYPGETPERTALPRSLRLRVHTSSGMGKRPAMVPVSPSDLGSISRMARMLRNAIDSHILLSYPLKVRCRVPQAESLARRFRWIRWDAGQLVVTDLVPQQDLEELQIELNNLRTRTDTARRHGDNRKELEALRTDLFHAIHAIANLAYCPICHHKAAERAFTSRDGSTYRCSCQCGTVWETRRCVSCSRSYAVLTAPGSAEQVGGDGDRLDMVFSQDLLAAPCWTRPTSYICPSCGCCPEARSEEKCRTCDRCDIFPSPRDL</sequence>
<reference evidence="1 2" key="1">
    <citation type="submission" date="2021-03" db="EMBL/GenBank/DDBJ databases">
        <authorList>
            <person name="Kanchanasin P."/>
            <person name="Saeng-In P."/>
            <person name="Phongsopitanun W."/>
            <person name="Yuki M."/>
            <person name="Kudo T."/>
            <person name="Ohkuma M."/>
            <person name="Tanasupawat S."/>
        </authorList>
    </citation>
    <scope>NUCLEOTIDE SEQUENCE [LARGE SCALE GENOMIC DNA]</scope>
    <source>
        <strain evidence="1 2">L46</strain>
    </source>
</reference>
<organism evidence="1 2">
    <name type="scientific">Actinomadura nitritigenes</name>
    <dbReference type="NCBI Taxonomy" id="134602"/>
    <lineage>
        <taxon>Bacteria</taxon>
        <taxon>Bacillati</taxon>
        <taxon>Actinomycetota</taxon>
        <taxon>Actinomycetes</taxon>
        <taxon>Streptosporangiales</taxon>
        <taxon>Thermomonosporaceae</taxon>
        <taxon>Actinomadura</taxon>
    </lineage>
</organism>
<dbReference type="Proteomes" id="UP000666915">
    <property type="component" value="Unassembled WGS sequence"/>
</dbReference>
<protein>
    <recommendedName>
        <fullName evidence="3">DUF2357 domain-containing protein</fullName>
    </recommendedName>
</protein>
<evidence type="ECO:0000313" key="1">
    <source>
        <dbReference type="EMBL" id="MBO2437305.1"/>
    </source>
</evidence>
<evidence type="ECO:0000313" key="2">
    <source>
        <dbReference type="Proteomes" id="UP000666915"/>
    </source>
</evidence>
<gene>
    <name evidence="1" type="ORF">J4557_07210</name>
</gene>
<proteinExistence type="predicted"/>
<comment type="caution">
    <text evidence="1">The sequence shown here is derived from an EMBL/GenBank/DDBJ whole genome shotgun (WGS) entry which is preliminary data.</text>
</comment>
<keyword evidence="2" id="KW-1185">Reference proteome</keyword>